<sequence>MADETPAGVQLRLLQAALDHINQGFTVFDGDLRLVASNRWLFELLELPERLSRPGTPFAEFMRFNAERGEYGDGDIETMVAERVRRAGAFRPHYLERRRPSGEVVAIKGEPLPGGGFVTTYTDITDQRQREEALERAVSDRTAKLRESEQRLRLITDAIPALIARFDAEPCYTFANRRYAAWFGLTAESIIGRAVPEVIGDRLYGELEPHLRRALAGHEVTYEYRRTGPDGRLAEMRSTLLPDMDEHGEVHGCFVLSLDITEQKLREAELQQAQKMEAVGQLTGGVAHDFNNLLTIVLGNLNALRRLAADRPELAEFVDPAIDAANRGSSLVNRLLAFARGSTGEPRPVDVAATVVDLSRLLRRSMPSSVEVVTQLTDVPRPARADRSQLENALLNLALNARDAMGGRGRILFTIAETPVDSVRATVLGVAPGDYVRIDVKDTGPGMTEEVRRRAFEPFFTTKEFGAGNGLGLSTVYGFARRSAGTVTIASPPGEGACVTLYLPCTEPQAEPAGDEDDSGERNQVTGTGELVLLVEDDTGVRAVVRRQLNDLGYLVLEAEDAGEALDMIRSIGEIRYLISDIVMPGQMNGIALAREAKTLTPAIRVGLISGYAEGRETQELASCPFPVLAKPFATEALAGLMGRSV</sequence>
<dbReference type="InterPro" id="IPR013656">
    <property type="entry name" value="PAS_4"/>
</dbReference>
<evidence type="ECO:0000259" key="7">
    <source>
        <dbReference type="PROSITE" id="PS50112"/>
    </source>
</evidence>
<gene>
    <name evidence="9" type="ORF">GCM10017083_08760</name>
</gene>
<dbReference type="Pfam" id="PF08448">
    <property type="entry name" value="PAS_4"/>
    <property type="match status" value="1"/>
</dbReference>
<feature type="domain" description="Histidine kinase" evidence="5">
    <location>
        <begin position="285"/>
        <end position="507"/>
    </location>
</feature>
<dbReference type="SMART" id="SM00388">
    <property type="entry name" value="HisKA"/>
    <property type="match status" value="1"/>
</dbReference>
<dbReference type="PROSITE" id="PS50109">
    <property type="entry name" value="HIS_KIN"/>
    <property type="match status" value="1"/>
</dbReference>
<dbReference type="Proteomes" id="UP000630353">
    <property type="component" value="Unassembled WGS sequence"/>
</dbReference>
<dbReference type="RefSeq" id="WP_189987715.1">
    <property type="nucleotide sequence ID" value="NZ_BMZS01000002.1"/>
</dbReference>
<dbReference type="Pfam" id="PF12860">
    <property type="entry name" value="PAS_7"/>
    <property type="match status" value="1"/>
</dbReference>
<dbReference type="SMART" id="SM00387">
    <property type="entry name" value="HATPase_c"/>
    <property type="match status" value="1"/>
</dbReference>
<evidence type="ECO:0000256" key="4">
    <source>
        <dbReference type="PROSITE-ProRule" id="PRU00169"/>
    </source>
</evidence>
<dbReference type="PROSITE" id="PS50112">
    <property type="entry name" value="PAS"/>
    <property type="match status" value="1"/>
</dbReference>
<keyword evidence="3 4" id="KW-0597">Phosphoprotein</keyword>
<dbReference type="Pfam" id="PF02518">
    <property type="entry name" value="HATPase_c"/>
    <property type="match status" value="1"/>
</dbReference>
<keyword evidence="10" id="KW-1185">Reference proteome</keyword>
<dbReference type="Gene3D" id="3.30.450.20">
    <property type="entry name" value="PAS domain"/>
    <property type="match status" value="2"/>
</dbReference>
<dbReference type="SUPFAM" id="SSF55874">
    <property type="entry name" value="ATPase domain of HSP90 chaperone/DNA topoisomerase II/histidine kinase"/>
    <property type="match status" value="1"/>
</dbReference>
<dbReference type="InterPro" id="IPR005467">
    <property type="entry name" value="His_kinase_dom"/>
</dbReference>
<dbReference type="InterPro" id="IPR036097">
    <property type="entry name" value="HisK_dim/P_sf"/>
</dbReference>
<dbReference type="InterPro" id="IPR001610">
    <property type="entry name" value="PAC"/>
</dbReference>
<proteinExistence type="predicted"/>
<dbReference type="SMART" id="SM00091">
    <property type="entry name" value="PAS"/>
    <property type="match status" value="2"/>
</dbReference>
<evidence type="ECO:0000259" key="6">
    <source>
        <dbReference type="PROSITE" id="PS50110"/>
    </source>
</evidence>
<dbReference type="InterPro" id="IPR035965">
    <property type="entry name" value="PAS-like_dom_sf"/>
</dbReference>
<dbReference type="InterPro" id="IPR003594">
    <property type="entry name" value="HATPase_dom"/>
</dbReference>
<dbReference type="InterPro" id="IPR003661">
    <property type="entry name" value="HisK_dim/P_dom"/>
</dbReference>
<name>A0A918XPC3_9PROT</name>
<dbReference type="PANTHER" id="PTHR43065">
    <property type="entry name" value="SENSOR HISTIDINE KINASE"/>
    <property type="match status" value="1"/>
</dbReference>
<dbReference type="Pfam" id="PF00512">
    <property type="entry name" value="HisKA"/>
    <property type="match status" value="1"/>
</dbReference>
<dbReference type="Gene3D" id="3.30.565.10">
    <property type="entry name" value="Histidine kinase-like ATPase, C-terminal domain"/>
    <property type="match status" value="1"/>
</dbReference>
<dbReference type="AlphaFoldDB" id="A0A918XPC3"/>
<evidence type="ECO:0000256" key="3">
    <source>
        <dbReference type="ARBA" id="ARBA00022553"/>
    </source>
</evidence>
<dbReference type="SUPFAM" id="SSF55785">
    <property type="entry name" value="PYP-like sensor domain (PAS domain)"/>
    <property type="match status" value="2"/>
</dbReference>
<dbReference type="NCBIfam" id="TIGR00229">
    <property type="entry name" value="sensory_box"/>
    <property type="match status" value="1"/>
</dbReference>
<dbReference type="PROSITE" id="PS50113">
    <property type="entry name" value="PAC"/>
    <property type="match status" value="1"/>
</dbReference>
<comment type="catalytic activity">
    <reaction evidence="1">
        <text>ATP + protein L-histidine = ADP + protein N-phospho-L-histidine.</text>
        <dbReference type="EC" id="2.7.13.3"/>
    </reaction>
</comment>
<keyword evidence="9" id="KW-0418">Kinase</keyword>
<organism evidence="9 10">
    <name type="scientific">Thalassobaculum fulvum</name>
    <dbReference type="NCBI Taxonomy" id="1633335"/>
    <lineage>
        <taxon>Bacteria</taxon>
        <taxon>Pseudomonadati</taxon>
        <taxon>Pseudomonadota</taxon>
        <taxon>Alphaproteobacteria</taxon>
        <taxon>Rhodospirillales</taxon>
        <taxon>Thalassobaculaceae</taxon>
        <taxon>Thalassobaculum</taxon>
    </lineage>
</organism>
<dbReference type="SUPFAM" id="SSF47384">
    <property type="entry name" value="Homodimeric domain of signal transducing histidine kinase"/>
    <property type="match status" value="1"/>
</dbReference>
<feature type="domain" description="Response regulatory" evidence="6">
    <location>
        <begin position="531"/>
        <end position="646"/>
    </location>
</feature>
<dbReference type="InterPro" id="IPR011006">
    <property type="entry name" value="CheY-like_superfamily"/>
</dbReference>
<evidence type="ECO:0000313" key="9">
    <source>
        <dbReference type="EMBL" id="GHD43082.1"/>
    </source>
</evidence>
<feature type="modified residue" description="4-aspartylphosphate" evidence="4">
    <location>
        <position position="581"/>
    </location>
</feature>
<dbReference type="SMART" id="SM00086">
    <property type="entry name" value="PAC"/>
    <property type="match status" value="1"/>
</dbReference>
<evidence type="ECO:0000256" key="1">
    <source>
        <dbReference type="ARBA" id="ARBA00000085"/>
    </source>
</evidence>
<dbReference type="SMART" id="SM00448">
    <property type="entry name" value="REC"/>
    <property type="match status" value="1"/>
</dbReference>
<accession>A0A918XPC3</accession>
<dbReference type="EC" id="2.7.13.3" evidence="2"/>
<dbReference type="InterPro" id="IPR000014">
    <property type="entry name" value="PAS"/>
</dbReference>
<dbReference type="PRINTS" id="PR00344">
    <property type="entry name" value="BCTRLSENSOR"/>
</dbReference>
<reference evidence="9" key="2">
    <citation type="submission" date="2020-09" db="EMBL/GenBank/DDBJ databases">
        <authorList>
            <person name="Sun Q."/>
            <person name="Kim S."/>
        </authorList>
    </citation>
    <scope>NUCLEOTIDE SEQUENCE</scope>
    <source>
        <strain evidence="9">KCTC 42651</strain>
    </source>
</reference>
<dbReference type="Gene3D" id="3.40.50.2300">
    <property type="match status" value="1"/>
</dbReference>
<protein>
    <recommendedName>
        <fullName evidence="2">histidine kinase</fullName>
        <ecNumber evidence="2">2.7.13.3</ecNumber>
    </recommendedName>
</protein>
<feature type="domain" description="PAS" evidence="7">
    <location>
        <begin position="148"/>
        <end position="218"/>
    </location>
</feature>
<dbReference type="GO" id="GO:0000155">
    <property type="term" value="F:phosphorelay sensor kinase activity"/>
    <property type="evidence" value="ECO:0007669"/>
    <property type="project" value="InterPro"/>
</dbReference>
<evidence type="ECO:0000259" key="5">
    <source>
        <dbReference type="PROSITE" id="PS50109"/>
    </source>
</evidence>
<dbReference type="CDD" id="cd00130">
    <property type="entry name" value="PAS"/>
    <property type="match status" value="1"/>
</dbReference>
<dbReference type="InterPro" id="IPR000700">
    <property type="entry name" value="PAS-assoc_C"/>
</dbReference>
<dbReference type="InterPro" id="IPR004358">
    <property type="entry name" value="Sig_transdc_His_kin-like_C"/>
</dbReference>
<dbReference type="PROSITE" id="PS50110">
    <property type="entry name" value="RESPONSE_REGULATORY"/>
    <property type="match status" value="1"/>
</dbReference>
<dbReference type="InterPro" id="IPR001789">
    <property type="entry name" value="Sig_transdc_resp-reg_receiver"/>
</dbReference>
<dbReference type="Pfam" id="PF00072">
    <property type="entry name" value="Response_reg"/>
    <property type="match status" value="1"/>
</dbReference>
<comment type="caution">
    <text evidence="9">The sequence shown here is derived from an EMBL/GenBank/DDBJ whole genome shotgun (WGS) entry which is preliminary data.</text>
</comment>
<keyword evidence="9" id="KW-0808">Transferase</keyword>
<dbReference type="PANTHER" id="PTHR43065:SF42">
    <property type="entry name" value="TWO-COMPONENT SENSOR PPRA"/>
    <property type="match status" value="1"/>
</dbReference>
<dbReference type="CDD" id="cd00082">
    <property type="entry name" value="HisKA"/>
    <property type="match status" value="1"/>
</dbReference>
<feature type="domain" description="PAC" evidence="8">
    <location>
        <begin position="220"/>
        <end position="272"/>
    </location>
</feature>
<dbReference type="EMBL" id="BMZS01000002">
    <property type="protein sequence ID" value="GHD43082.1"/>
    <property type="molecule type" value="Genomic_DNA"/>
</dbReference>
<dbReference type="InterPro" id="IPR036890">
    <property type="entry name" value="HATPase_C_sf"/>
</dbReference>
<evidence type="ECO:0000313" key="10">
    <source>
        <dbReference type="Proteomes" id="UP000630353"/>
    </source>
</evidence>
<dbReference type="SUPFAM" id="SSF52172">
    <property type="entry name" value="CheY-like"/>
    <property type="match status" value="1"/>
</dbReference>
<evidence type="ECO:0000256" key="2">
    <source>
        <dbReference type="ARBA" id="ARBA00012438"/>
    </source>
</evidence>
<evidence type="ECO:0000259" key="8">
    <source>
        <dbReference type="PROSITE" id="PS50113"/>
    </source>
</evidence>
<dbReference type="Gene3D" id="1.10.287.130">
    <property type="match status" value="1"/>
</dbReference>
<reference evidence="9" key="1">
    <citation type="journal article" date="2014" name="Int. J. Syst. Evol. Microbiol.">
        <title>Complete genome sequence of Corynebacterium casei LMG S-19264T (=DSM 44701T), isolated from a smear-ripened cheese.</title>
        <authorList>
            <consortium name="US DOE Joint Genome Institute (JGI-PGF)"/>
            <person name="Walter F."/>
            <person name="Albersmeier A."/>
            <person name="Kalinowski J."/>
            <person name="Ruckert C."/>
        </authorList>
    </citation>
    <scope>NUCLEOTIDE SEQUENCE</scope>
    <source>
        <strain evidence="9">KCTC 42651</strain>
    </source>
</reference>